<dbReference type="SUPFAM" id="SSF48452">
    <property type="entry name" value="TPR-like"/>
    <property type="match status" value="1"/>
</dbReference>
<protein>
    <recommendedName>
        <fullName evidence="5">CCHC-type domain-containing protein</fullName>
    </recommendedName>
</protein>
<keyword evidence="2" id="KW-0812">Transmembrane</keyword>
<dbReference type="InterPro" id="IPR011990">
    <property type="entry name" value="TPR-like_helical_dom_sf"/>
</dbReference>
<dbReference type="EMBL" id="FZOC01000001">
    <property type="protein sequence ID" value="SNR63462.1"/>
    <property type="molecule type" value="Genomic_DNA"/>
</dbReference>
<feature type="transmembrane region" description="Helical" evidence="2">
    <location>
        <begin position="834"/>
        <end position="856"/>
    </location>
</feature>
<accession>A0A238XXL4</accession>
<proteinExistence type="predicted"/>
<evidence type="ECO:0000256" key="1">
    <source>
        <dbReference type="SAM" id="MobiDB-lite"/>
    </source>
</evidence>
<reference evidence="3 4" key="1">
    <citation type="submission" date="2017-06" db="EMBL/GenBank/DDBJ databases">
        <authorList>
            <person name="Kim H.J."/>
            <person name="Triplett B.A."/>
        </authorList>
    </citation>
    <scope>NUCLEOTIDE SEQUENCE [LARGE SCALE GENOMIC DNA]</scope>
    <source>
        <strain evidence="3 4">DSM 13116</strain>
    </source>
</reference>
<evidence type="ECO:0000256" key="2">
    <source>
        <dbReference type="SAM" id="Phobius"/>
    </source>
</evidence>
<evidence type="ECO:0008006" key="5">
    <source>
        <dbReference type="Google" id="ProtNLM"/>
    </source>
</evidence>
<dbReference type="Gene3D" id="1.25.40.10">
    <property type="entry name" value="Tetratricopeptide repeat domain"/>
    <property type="match status" value="1"/>
</dbReference>
<evidence type="ECO:0000313" key="3">
    <source>
        <dbReference type="EMBL" id="SNR63462.1"/>
    </source>
</evidence>
<sequence length="938" mass="105538">MYTLSTLLERLQGVSQARLISSGYGLWMVWSGSFNNAVGHTLRDHGLVQLVEDPCQSLWLSFTPEVFRAMAKLQIWARLNPLPLFCQVFPVTALVGYDMSLSASVPREIARQQAGVAEDLEVLLHPKLAEAVRGIHGLSLGQAVSMQGLANLGWTPLVADQGLDYSSPTNWYGVIRPLGRLGEREAIAGWRAFFSEVQGVFQRLNIKYLADDAKGFVIFPLESYRQVRQYCVELATLLAELKATQRAYWPCVFAVTEQRGMSFSMDLPHRMGLDWNRLTPDFLHMRYRDGFSLYDAFKVNEVNYGGEQESLDSWCNVTRRQADGQGGQGAIEMPLPRRWLAGAGKECFYCGLKNHTSAQCPSRTMPAFRAQNWVALGRANLSDMALGFKALDEAGDSDKFLGKIGSLLSAQSMEADLVRAVFSIGTPYQPGLLPVLPRVKAREWPLDPEQLNPEEPWPLAEAHFALLSGELDKSKELLRAVCAKSGRSFEAACLEGFVSLEADDHHMAQFYWQEAGRLAETNIQQCYVLFLQARLREVVGEYREALGLYRQVLMGSPKWLEPTYREGVCMVKMGFTGQSLDIFADLVNREPMFFNRILVDLETDRGRVHVLAGLWEPWLEAQVKAKNIGIKVTSLLKELPQWFEEDHAFRKPAQAHLERMDALANTENYVAFREVVRGMDGFTVEMQKQIDEEIKRIKERVGTYAQRLREVQYEAGWFPFPKLLRDFNRDFNHCVQRINWIMTQSLRTADNFRTARRHVPEIEDHLQSLSKRLVSLRIVRDSTLFAMLMGKNFVWIEVVGLALALLTIPVLLYYSTKIASNWVIDGILAQKWAFQKGLIFLVTLFALGLASLLSVLTFEKKKRHLFEADADRRAGQRKATAKPSAKQQAGRAEGKPKDAGEAASKQGGAQSKNAKQKGDGSKSAKPAPKPGAKRSGGK</sequence>
<gene>
    <name evidence="3" type="ORF">SAMN04488503_0505</name>
</gene>
<feature type="region of interest" description="Disordered" evidence="1">
    <location>
        <begin position="869"/>
        <end position="938"/>
    </location>
</feature>
<name>A0A238XXL4_9BACT</name>
<organism evidence="3 4">
    <name type="scientific">Humidesulfovibrio mexicanus</name>
    <dbReference type="NCBI Taxonomy" id="147047"/>
    <lineage>
        <taxon>Bacteria</taxon>
        <taxon>Pseudomonadati</taxon>
        <taxon>Thermodesulfobacteriota</taxon>
        <taxon>Desulfovibrionia</taxon>
        <taxon>Desulfovibrionales</taxon>
        <taxon>Desulfovibrionaceae</taxon>
        <taxon>Humidesulfovibrio</taxon>
    </lineage>
</organism>
<dbReference type="Proteomes" id="UP000198324">
    <property type="component" value="Unassembled WGS sequence"/>
</dbReference>
<keyword evidence="4" id="KW-1185">Reference proteome</keyword>
<feature type="transmembrane region" description="Helical" evidence="2">
    <location>
        <begin position="793"/>
        <end position="814"/>
    </location>
</feature>
<keyword evidence="2" id="KW-0472">Membrane</keyword>
<keyword evidence="2" id="KW-1133">Transmembrane helix</keyword>
<evidence type="ECO:0000313" key="4">
    <source>
        <dbReference type="Proteomes" id="UP000198324"/>
    </source>
</evidence>
<dbReference type="AlphaFoldDB" id="A0A238XXL4"/>